<evidence type="ECO:0000256" key="1">
    <source>
        <dbReference type="SAM" id="Phobius"/>
    </source>
</evidence>
<dbReference type="EMBL" id="AXCY01000003">
    <property type="protein sequence ID" value="KGM12592.1"/>
    <property type="molecule type" value="Genomic_DNA"/>
</dbReference>
<accession>A0A0A0BY19</accession>
<keyword evidence="1" id="KW-0472">Membrane</keyword>
<protein>
    <submittedName>
        <fullName evidence="2">Uncharacterized protein</fullName>
    </submittedName>
</protein>
<feature type="transmembrane region" description="Helical" evidence="1">
    <location>
        <begin position="21"/>
        <end position="42"/>
    </location>
</feature>
<evidence type="ECO:0000313" key="3">
    <source>
        <dbReference type="Proteomes" id="UP000029839"/>
    </source>
</evidence>
<dbReference type="Proteomes" id="UP000029839">
    <property type="component" value="Unassembled WGS sequence"/>
</dbReference>
<name>A0A0A0BY19_9CELL</name>
<comment type="caution">
    <text evidence="2">The sequence shown here is derived from an EMBL/GenBank/DDBJ whole genome shotgun (WGS) entry which is preliminary data.</text>
</comment>
<dbReference type="AlphaFoldDB" id="A0A0A0BY19"/>
<sequence length="69" mass="7292">MDAREPAWDEPAVDRPAASGVLLAVLCIALMIGGFVALMVGFDVESGLLYAAGIVLWGLAFLIPMSRRS</sequence>
<keyword evidence="1" id="KW-1133">Transmembrane helix</keyword>
<evidence type="ECO:0000313" key="2">
    <source>
        <dbReference type="EMBL" id="KGM12592.1"/>
    </source>
</evidence>
<reference evidence="2 3" key="2">
    <citation type="journal article" date="2015" name="Stand. Genomic Sci.">
        <title>Draft genome sequence of Cellulomonas carbonis T26(T) and comparative analysis of six Cellulomonas genomes.</title>
        <authorList>
            <person name="Zhuang W."/>
            <person name="Zhang S."/>
            <person name="Xia X."/>
            <person name="Wang G."/>
        </authorList>
    </citation>
    <scope>NUCLEOTIDE SEQUENCE [LARGE SCALE GENOMIC DNA]</scope>
    <source>
        <strain evidence="2 3">T26</strain>
    </source>
</reference>
<dbReference type="RefSeq" id="WP_043602359.1">
    <property type="nucleotide sequence ID" value="NZ_AXCY01000003.1"/>
</dbReference>
<keyword evidence="3" id="KW-1185">Reference proteome</keyword>
<gene>
    <name evidence="2" type="ORF">N868_09700</name>
</gene>
<organism evidence="2 3">
    <name type="scientific">Cellulomonas carbonis T26</name>
    <dbReference type="NCBI Taxonomy" id="947969"/>
    <lineage>
        <taxon>Bacteria</taxon>
        <taxon>Bacillati</taxon>
        <taxon>Actinomycetota</taxon>
        <taxon>Actinomycetes</taxon>
        <taxon>Micrococcales</taxon>
        <taxon>Cellulomonadaceae</taxon>
        <taxon>Cellulomonas</taxon>
    </lineage>
</organism>
<proteinExistence type="predicted"/>
<feature type="transmembrane region" description="Helical" evidence="1">
    <location>
        <begin position="48"/>
        <end position="65"/>
    </location>
</feature>
<keyword evidence="1" id="KW-0812">Transmembrane</keyword>
<reference evidence="2 3" key="1">
    <citation type="submission" date="2013-08" db="EMBL/GenBank/DDBJ databases">
        <title>Genome sequencing of Cellulomonas carbonis T26.</title>
        <authorList>
            <person name="Chen F."/>
            <person name="Li Y."/>
            <person name="Wang G."/>
        </authorList>
    </citation>
    <scope>NUCLEOTIDE SEQUENCE [LARGE SCALE GENOMIC DNA]</scope>
    <source>
        <strain evidence="2 3">T26</strain>
    </source>
</reference>